<dbReference type="EMBL" id="CAJNOJ010000311">
    <property type="protein sequence ID" value="CAF1390398.1"/>
    <property type="molecule type" value="Genomic_DNA"/>
</dbReference>
<evidence type="ECO:0000259" key="2">
    <source>
        <dbReference type="PROSITE" id="PS50222"/>
    </source>
</evidence>
<dbReference type="EMBL" id="CAJNOR010000924">
    <property type="protein sequence ID" value="CAF1037607.1"/>
    <property type="molecule type" value="Genomic_DNA"/>
</dbReference>
<feature type="domain" description="EF-hand" evidence="2">
    <location>
        <begin position="193"/>
        <end position="228"/>
    </location>
</feature>
<accession>A0A814JG64</accession>
<reference evidence="3" key="1">
    <citation type="submission" date="2021-02" db="EMBL/GenBank/DDBJ databases">
        <authorList>
            <person name="Nowell W R."/>
        </authorList>
    </citation>
    <scope>NUCLEOTIDE SEQUENCE</scope>
</reference>
<dbReference type="Pfam" id="PF13499">
    <property type="entry name" value="EF-hand_7"/>
    <property type="match status" value="1"/>
</dbReference>
<dbReference type="SUPFAM" id="SSF47473">
    <property type="entry name" value="EF-hand"/>
    <property type="match status" value="1"/>
</dbReference>
<evidence type="ECO:0000313" key="3">
    <source>
        <dbReference type="EMBL" id="CAF1037607.1"/>
    </source>
</evidence>
<dbReference type="PROSITE" id="PS50222">
    <property type="entry name" value="EF_HAND_2"/>
    <property type="match status" value="2"/>
</dbReference>
<proteinExistence type="predicted"/>
<protein>
    <recommendedName>
        <fullName evidence="2">EF-hand domain-containing protein</fullName>
    </recommendedName>
</protein>
<dbReference type="Gene3D" id="1.10.238.10">
    <property type="entry name" value="EF-hand"/>
    <property type="match status" value="1"/>
</dbReference>
<dbReference type="SMART" id="SM00054">
    <property type="entry name" value="EFh"/>
    <property type="match status" value="2"/>
</dbReference>
<evidence type="ECO:0000313" key="5">
    <source>
        <dbReference type="Proteomes" id="UP000663828"/>
    </source>
</evidence>
<name>A0A814JG64_ADIRI</name>
<dbReference type="InterPro" id="IPR018247">
    <property type="entry name" value="EF_Hand_1_Ca_BS"/>
</dbReference>
<dbReference type="CDD" id="cd00051">
    <property type="entry name" value="EFh"/>
    <property type="match status" value="1"/>
</dbReference>
<keyword evidence="5" id="KW-1185">Reference proteome</keyword>
<keyword evidence="1" id="KW-0106">Calcium</keyword>
<dbReference type="OrthoDB" id="10059727at2759"/>
<dbReference type="PROSITE" id="PS00018">
    <property type="entry name" value="EF_HAND_1"/>
    <property type="match status" value="2"/>
</dbReference>
<sequence length="246" mass="25294">MNLMNFGREQLDNGMLNNMLKQVGINDVGQFVDQFRGKVNQEAASAQQTSTASSQQPDFMSMGSSFLNQLGGGSNKGKGNSNAGDLIGGAMNAYKMFSGGKGGASGEGQSGNSADMVNNAMKVYKMFSGDKGAGTSGSGATGGGGNIFESIGGAYQNIQQVQGLLKKLDRNGDGKITIDDIQLILQGLGLGSVSTNVSKALFKAVDRNGNGELDITDVMALAAIVSKLQARFGSGATSQAQNVPQN</sequence>
<dbReference type="Proteomes" id="UP000663852">
    <property type="component" value="Unassembled WGS sequence"/>
</dbReference>
<evidence type="ECO:0000313" key="4">
    <source>
        <dbReference type="EMBL" id="CAF1390398.1"/>
    </source>
</evidence>
<dbReference type="InterPro" id="IPR002048">
    <property type="entry name" value="EF_hand_dom"/>
</dbReference>
<evidence type="ECO:0000256" key="1">
    <source>
        <dbReference type="ARBA" id="ARBA00022837"/>
    </source>
</evidence>
<organism evidence="3 5">
    <name type="scientific">Adineta ricciae</name>
    <name type="common">Rotifer</name>
    <dbReference type="NCBI Taxonomy" id="249248"/>
    <lineage>
        <taxon>Eukaryota</taxon>
        <taxon>Metazoa</taxon>
        <taxon>Spiralia</taxon>
        <taxon>Gnathifera</taxon>
        <taxon>Rotifera</taxon>
        <taxon>Eurotatoria</taxon>
        <taxon>Bdelloidea</taxon>
        <taxon>Adinetida</taxon>
        <taxon>Adinetidae</taxon>
        <taxon>Adineta</taxon>
    </lineage>
</organism>
<feature type="domain" description="EF-hand" evidence="2">
    <location>
        <begin position="156"/>
        <end position="191"/>
    </location>
</feature>
<dbReference type="Proteomes" id="UP000663828">
    <property type="component" value="Unassembled WGS sequence"/>
</dbReference>
<dbReference type="AlphaFoldDB" id="A0A814JG64"/>
<dbReference type="GO" id="GO:0005509">
    <property type="term" value="F:calcium ion binding"/>
    <property type="evidence" value="ECO:0007669"/>
    <property type="project" value="InterPro"/>
</dbReference>
<gene>
    <name evidence="4" type="ORF">EDS130_LOCUS35435</name>
    <name evidence="3" type="ORF">XAT740_LOCUS15086</name>
</gene>
<comment type="caution">
    <text evidence="3">The sequence shown here is derived from an EMBL/GenBank/DDBJ whole genome shotgun (WGS) entry which is preliminary data.</text>
</comment>
<dbReference type="InterPro" id="IPR011992">
    <property type="entry name" value="EF-hand-dom_pair"/>
</dbReference>